<dbReference type="EMBL" id="CALNXJ010000027">
    <property type="protein sequence ID" value="CAH3133143.1"/>
    <property type="molecule type" value="Genomic_DNA"/>
</dbReference>
<evidence type="ECO:0000313" key="2">
    <source>
        <dbReference type="Proteomes" id="UP001159428"/>
    </source>
</evidence>
<reference evidence="1 2" key="1">
    <citation type="submission" date="2022-05" db="EMBL/GenBank/DDBJ databases">
        <authorList>
            <consortium name="Genoscope - CEA"/>
            <person name="William W."/>
        </authorList>
    </citation>
    <scope>NUCLEOTIDE SEQUENCE [LARGE SCALE GENOMIC DNA]</scope>
</reference>
<organism evidence="1 2">
    <name type="scientific">Pocillopora meandrina</name>
    <dbReference type="NCBI Taxonomy" id="46732"/>
    <lineage>
        <taxon>Eukaryota</taxon>
        <taxon>Metazoa</taxon>
        <taxon>Cnidaria</taxon>
        <taxon>Anthozoa</taxon>
        <taxon>Hexacorallia</taxon>
        <taxon>Scleractinia</taxon>
        <taxon>Astrocoeniina</taxon>
        <taxon>Pocilloporidae</taxon>
        <taxon>Pocillopora</taxon>
    </lineage>
</organism>
<dbReference type="AlphaFoldDB" id="A0AAU9X100"/>
<gene>
    <name evidence="1" type="ORF">PMEA_00015398</name>
</gene>
<protein>
    <submittedName>
        <fullName evidence="1">Uncharacterized protein</fullName>
    </submittedName>
</protein>
<dbReference type="Proteomes" id="UP001159428">
    <property type="component" value="Unassembled WGS sequence"/>
</dbReference>
<accession>A0AAU9X100</accession>
<comment type="caution">
    <text evidence="1">The sequence shown here is derived from an EMBL/GenBank/DDBJ whole genome shotgun (WGS) entry which is preliminary data.</text>
</comment>
<name>A0AAU9X100_9CNID</name>
<keyword evidence="2" id="KW-1185">Reference proteome</keyword>
<sequence length="77" mass="8852">MLFPTNELAKMTEIDVLLAQDTAPGQCIMARKPESTFHSFAVCPQNFINFQRKLRPHKSQQIAVNGLFQRLVTGYWK</sequence>
<proteinExistence type="predicted"/>
<evidence type="ECO:0000313" key="1">
    <source>
        <dbReference type="EMBL" id="CAH3133143.1"/>
    </source>
</evidence>